<evidence type="ECO:0000256" key="2">
    <source>
        <dbReference type="SAM" id="Phobius"/>
    </source>
</evidence>
<sequence>MKSLRILTGHHAGAQVRLTPGVHRIGTDEDADIRLTDWLESDALLEVDDAAVVRIRRADAQAHPAADGAQDDGMDEAVILTDFVPMQFGEMVLCVGPDAAVWPSDVEMLSTLLASPVRQELASVRQKQRQWRKLVIVAGIAALGAVVVGGTLLSTMQLSKAANPHNPAERAQQVAQALSQAHYTGLHAQAIGNAVIVTGIVGTPADDEAVRALLARSAPFRVDRRYDVALFDERSIEDSLGISGVHAKYIGDGRFAITGEVAAKGELESALARVRSDLSPNVRQIEVRATETAHAARGDSQKYSEMVSADDVEYAETPDGVKHIFAFEPATEASGPEAASVPVDASAPLQASAAAPASAARVAGASLPVAPSPASTASTPGAAMSKRGMPGNTQTNAQATNADGTLPDGTLPLPH</sequence>
<name>A0A6J5EDK9_9BURK</name>
<feature type="transmembrane region" description="Helical" evidence="2">
    <location>
        <begin position="134"/>
        <end position="153"/>
    </location>
</feature>
<dbReference type="EMBL" id="CADIKH010000024">
    <property type="protein sequence ID" value="CAB3764363.1"/>
    <property type="molecule type" value="Genomic_DNA"/>
</dbReference>
<keyword evidence="2" id="KW-0472">Membrane</keyword>
<evidence type="ECO:0000256" key="1">
    <source>
        <dbReference type="SAM" id="MobiDB-lite"/>
    </source>
</evidence>
<evidence type="ECO:0000313" key="4">
    <source>
        <dbReference type="Proteomes" id="UP000494363"/>
    </source>
</evidence>
<dbReference type="RefSeq" id="WP_175228981.1">
    <property type="nucleotide sequence ID" value="NZ_CADIKH010000024.1"/>
</dbReference>
<gene>
    <name evidence="3" type="ORF">LMG29542_04876</name>
</gene>
<dbReference type="Proteomes" id="UP000494363">
    <property type="component" value="Unassembled WGS sequence"/>
</dbReference>
<keyword evidence="2" id="KW-0812">Transmembrane</keyword>
<feature type="compositionally biased region" description="Low complexity" evidence="1">
    <location>
        <begin position="368"/>
        <end position="383"/>
    </location>
</feature>
<reference evidence="3 4" key="1">
    <citation type="submission" date="2020-04" db="EMBL/GenBank/DDBJ databases">
        <authorList>
            <person name="De Canck E."/>
        </authorList>
    </citation>
    <scope>NUCLEOTIDE SEQUENCE [LARGE SCALE GENOMIC DNA]</scope>
    <source>
        <strain evidence="3 4">LMG 29542</strain>
    </source>
</reference>
<proteinExistence type="predicted"/>
<keyword evidence="2" id="KW-1133">Transmembrane helix</keyword>
<accession>A0A6J5EDK9</accession>
<evidence type="ECO:0000313" key="3">
    <source>
        <dbReference type="EMBL" id="CAB3764363.1"/>
    </source>
</evidence>
<protein>
    <submittedName>
        <fullName evidence="3">Uncharacterized protein</fullName>
    </submittedName>
</protein>
<feature type="region of interest" description="Disordered" evidence="1">
    <location>
        <begin position="368"/>
        <end position="415"/>
    </location>
</feature>
<feature type="compositionally biased region" description="Polar residues" evidence="1">
    <location>
        <begin position="391"/>
        <end position="403"/>
    </location>
</feature>
<organism evidence="3 4">
    <name type="scientific">Paraburkholderia humisilvae</name>
    <dbReference type="NCBI Taxonomy" id="627669"/>
    <lineage>
        <taxon>Bacteria</taxon>
        <taxon>Pseudomonadati</taxon>
        <taxon>Pseudomonadota</taxon>
        <taxon>Betaproteobacteria</taxon>
        <taxon>Burkholderiales</taxon>
        <taxon>Burkholderiaceae</taxon>
        <taxon>Paraburkholderia</taxon>
    </lineage>
</organism>
<keyword evidence="4" id="KW-1185">Reference proteome</keyword>
<dbReference type="AlphaFoldDB" id="A0A6J5EDK9"/>